<feature type="compositionally biased region" description="Basic and acidic residues" evidence="1">
    <location>
        <begin position="34"/>
        <end position="45"/>
    </location>
</feature>
<keyword evidence="3" id="KW-1185">Reference proteome</keyword>
<name>A0ABU6Q8M6_9FABA</name>
<sequence length="222" mass="25727">MADHRQEPPNTNPLPETSGTNVPPKTHNQPWNTRGRDTEDGHETSVTRSGENLNQTSNVENREPHTLGRRHFYRFGDDQHKMAQEMRHRMRGIERRFDRECRSRSHGRNSSSSSPLRQRSKERSRSRSRRHRTPTPPRRRNQTPEVLDDGWEQEIMGRTPFAPHILRVRFPKSFTKPTNMGYDGSTDPEDHLDAFEGRMNSVYAGDAMRCKAFPVSLAGQAM</sequence>
<evidence type="ECO:0000313" key="2">
    <source>
        <dbReference type="EMBL" id="MED6108168.1"/>
    </source>
</evidence>
<comment type="caution">
    <text evidence="2">The sequence shown here is derived from an EMBL/GenBank/DDBJ whole genome shotgun (WGS) entry which is preliminary data.</text>
</comment>
<feature type="compositionally biased region" description="Polar residues" evidence="1">
    <location>
        <begin position="13"/>
        <end position="32"/>
    </location>
</feature>
<accession>A0ABU6Q8M6</accession>
<feature type="compositionally biased region" description="Basic and acidic residues" evidence="1">
    <location>
        <begin position="74"/>
        <end position="103"/>
    </location>
</feature>
<dbReference type="Proteomes" id="UP001341840">
    <property type="component" value="Unassembled WGS sequence"/>
</dbReference>
<feature type="compositionally biased region" description="Basic residues" evidence="1">
    <location>
        <begin position="126"/>
        <end position="141"/>
    </location>
</feature>
<evidence type="ECO:0000256" key="1">
    <source>
        <dbReference type="SAM" id="MobiDB-lite"/>
    </source>
</evidence>
<evidence type="ECO:0000313" key="3">
    <source>
        <dbReference type="Proteomes" id="UP001341840"/>
    </source>
</evidence>
<protein>
    <recommendedName>
        <fullName evidence="4">Reverse transcriptase domain-containing protein</fullName>
    </recommendedName>
</protein>
<evidence type="ECO:0008006" key="4">
    <source>
        <dbReference type="Google" id="ProtNLM"/>
    </source>
</evidence>
<feature type="compositionally biased region" description="Low complexity" evidence="1">
    <location>
        <begin position="108"/>
        <end position="117"/>
    </location>
</feature>
<feature type="compositionally biased region" description="Polar residues" evidence="1">
    <location>
        <begin position="46"/>
        <end position="59"/>
    </location>
</feature>
<gene>
    <name evidence="2" type="ORF">PIB30_020941</name>
</gene>
<dbReference type="EMBL" id="JASCZI010000068">
    <property type="protein sequence ID" value="MED6108168.1"/>
    <property type="molecule type" value="Genomic_DNA"/>
</dbReference>
<reference evidence="2 3" key="1">
    <citation type="journal article" date="2023" name="Plants (Basel)">
        <title>Bridging the Gap: Combining Genomics and Transcriptomics Approaches to Understand Stylosanthes scabra, an Orphan Legume from the Brazilian Caatinga.</title>
        <authorList>
            <person name="Ferreira-Neto J.R.C."/>
            <person name="da Silva M.D."/>
            <person name="Binneck E."/>
            <person name="de Melo N.F."/>
            <person name="da Silva R.H."/>
            <person name="de Melo A.L.T.M."/>
            <person name="Pandolfi V."/>
            <person name="Bustamante F.O."/>
            <person name="Brasileiro-Vidal A.C."/>
            <person name="Benko-Iseppon A.M."/>
        </authorList>
    </citation>
    <scope>NUCLEOTIDE SEQUENCE [LARGE SCALE GENOMIC DNA]</scope>
    <source>
        <tissue evidence="2">Leaves</tissue>
    </source>
</reference>
<feature type="region of interest" description="Disordered" evidence="1">
    <location>
        <begin position="1"/>
        <end position="149"/>
    </location>
</feature>
<organism evidence="2 3">
    <name type="scientific">Stylosanthes scabra</name>
    <dbReference type="NCBI Taxonomy" id="79078"/>
    <lineage>
        <taxon>Eukaryota</taxon>
        <taxon>Viridiplantae</taxon>
        <taxon>Streptophyta</taxon>
        <taxon>Embryophyta</taxon>
        <taxon>Tracheophyta</taxon>
        <taxon>Spermatophyta</taxon>
        <taxon>Magnoliopsida</taxon>
        <taxon>eudicotyledons</taxon>
        <taxon>Gunneridae</taxon>
        <taxon>Pentapetalae</taxon>
        <taxon>rosids</taxon>
        <taxon>fabids</taxon>
        <taxon>Fabales</taxon>
        <taxon>Fabaceae</taxon>
        <taxon>Papilionoideae</taxon>
        <taxon>50 kb inversion clade</taxon>
        <taxon>dalbergioids sensu lato</taxon>
        <taxon>Dalbergieae</taxon>
        <taxon>Pterocarpus clade</taxon>
        <taxon>Stylosanthes</taxon>
    </lineage>
</organism>
<proteinExistence type="predicted"/>